<geneLocation type="plasmid" evidence="4 5">
    <name>pPP1</name>
</geneLocation>
<reference evidence="4 5" key="1">
    <citation type="submission" date="2021-12" db="EMBL/GenBank/DDBJ databases">
        <title>Genome sequencing of bacteria with rrn-lacking chromosome and rrn-plasmid.</title>
        <authorList>
            <person name="Anda M."/>
            <person name="Iwasaki W."/>
        </authorList>
    </citation>
    <scope>NUCLEOTIDE SEQUENCE [LARGE SCALE GENOMIC DNA]</scope>
    <source>
        <strain evidence="4 5">NBRC 101262</strain>
        <plasmid evidence="4 5">pPP1</plasmid>
    </source>
</reference>
<dbReference type="PANTHER" id="PTHR12304">
    <property type="entry name" value="INOSINE-URIDINE PREFERRING NUCLEOSIDE HYDROLASE"/>
    <property type="match status" value="1"/>
</dbReference>
<dbReference type="InterPro" id="IPR036452">
    <property type="entry name" value="Ribo_hydro-like"/>
</dbReference>
<dbReference type="PANTHER" id="PTHR12304:SF4">
    <property type="entry name" value="URIDINE NUCLEOSIDASE"/>
    <property type="match status" value="1"/>
</dbReference>
<keyword evidence="4" id="KW-0614">Plasmid</keyword>
<accession>A0ABN6LFZ4</accession>
<keyword evidence="1" id="KW-0378">Hydrolase</keyword>
<evidence type="ECO:0000313" key="5">
    <source>
        <dbReference type="Proteomes" id="UP001354989"/>
    </source>
</evidence>
<protein>
    <recommendedName>
        <fullName evidence="3">Inosine/uridine-preferring nucleoside hydrolase domain-containing protein</fullName>
    </recommendedName>
</protein>
<organism evidence="4 5">
    <name type="scientific">Persicobacter psychrovividus</name>
    <dbReference type="NCBI Taxonomy" id="387638"/>
    <lineage>
        <taxon>Bacteria</taxon>
        <taxon>Pseudomonadati</taxon>
        <taxon>Bacteroidota</taxon>
        <taxon>Cytophagia</taxon>
        <taxon>Cytophagales</taxon>
        <taxon>Persicobacteraceae</taxon>
        <taxon>Persicobacter</taxon>
    </lineage>
</organism>
<evidence type="ECO:0000256" key="1">
    <source>
        <dbReference type="ARBA" id="ARBA00022801"/>
    </source>
</evidence>
<dbReference type="Gene3D" id="3.90.245.10">
    <property type="entry name" value="Ribonucleoside hydrolase-like"/>
    <property type="match status" value="1"/>
</dbReference>
<feature type="domain" description="Inosine/uridine-preferring nucleoside hydrolase" evidence="3">
    <location>
        <begin position="39"/>
        <end position="297"/>
    </location>
</feature>
<sequence length="332" mass="38019">MFLPYLIGGKNLMNMRYFLILASIFLGLSQSFAQQQRYILDADTGNEMDDLYAIIRVLVEPDFELVGLTSAQFNNVQIFQDKVWNENPVTEFNSVKISQQLNEQLLKSMGMLNLPHPEGTNRALDGYGYAWGFKEQSPLPTSAASDFIIAEALKHSPENRLNIMVIGASTNISTAIAQRPEIAKNLRIYLLGTHYNPKTKVWNKAEFNIRNDLNAFDLLMNNQDIDLYVMGTGVIRSFVYNKQQTQQRLKKYDNEMAEILINIWDDINAADHRVMWDLGLVAAVIRPELVEVETVAAPPENKRTSVKVYAAYKQEEMQKDFWQALDLYYGKK</sequence>
<dbReference type="Pfam" id="PF01156">
    <property type="entry name" value="IU_nuc_hydro"/>
    <property type="match status" value="1"/>
</dbReference>
<gene>
    <name evidence="4" type="ORF">PEPS_29230</name>
</gene>
<keyword evidence="2" id="KW-0326">Glycosidase</keyword>
<dbReference type="SUPFAM" id="SSF53590">
    <property type="entry name" value="Nucleoside hydrolase"/>
    <property type="match status" value="1"/>
</dbReference>
<evidence type="ECO:0000313" key="4">
    <source>
        <dbReference type="EMBL" id="BDD00643.1"/>
    </source>
</evidence>
<dbReference type="InterPro" id="IPR001910">
    <property type="entry name" value="Inosine/uridine_hydrolase_dom"/>
</dbReference>
<proteinExistence type="predicted"/>
<dbReference type="Proteomes" id="UP001354989">
    <property type="component" value="Plasmid pPP1"/>
</dbReference>
<evidence type="ECO:0000259" key="3">
    <source>
        <dbReference type="Pfam" id="PF01156"/>
    </source>
</evidence>
<keyword evidence="5" id="KW-1185">Reference proteome</keyword>
<evidence type="ECO:0000256" key="2">
    <source>
        <dbReference type="ARBA" id="ARBA00023295"/>
    </source>
</evidence>
<dbReference type="InterPro" id="IPR023186">
    <property type="entry name" value="IUNH"/>
</dbReference>
<name>A0ABN6LFZ4_9BACT</name>
<dbReference type="EMBL" id="AP025293">
    <property type="protein sequence ID" value="BDD00643.1"/>
    <property type="molecule type" value="Genomic_DNA"/>
</dbReference>